<name>A0A4R0YU68_9GAMM</name>
<keyword evidence="4" id="KW-1185">Reference proteome</keyword>
<dbReference type="PANTHER" id="PTHR38593">
    <property type="entry name" value="BLR2558 PROTEIN"/>
    <property type="match status" value="1"/>
</dbReference>
<protein>
    <submittedName>
        <fullName evidence="3">DUF4142 domain-containing protein</fullName>
    </submittedName>
</protein>
<comment type="caution">
    <text evidence="3">The sequence shown here is derived from an EMBL/GenBank/DDBJ whole genome shotgun (WGS) entry which is preliminary data.</text>
</comment>
<dbReference type="EMBL" id="SJTG01000001">
    <property type="protein sequence ID" value="TCI12965.1"/>
    <property type="molecule type" value="Genomic_DNA"/>
</dbReference>
<reference evidence="3 4" key="1">
    <citation type="submission" date="2019-02" db="EMBL/GenBank/DDBJ databases">
        <title>Dyella amyloliquefaciens sp. nov., isolated from forest soil.</title>
        <authorList>
            <person name="Gao Z.-H."/>
            <person name="Qiu L.-H."/>
        </authorList>
    </citation>
    <scope>NUCLEOTIDE SEQUENCE [LARGE SCALE GENOMIC DNA]</scope>
    <source>
        <strain evidence="3 4">KACC 12747</strain>
    </source>
</reference>
<evidence type="ECO:0000313" key="4">
    <source>
        <dbReference type="Proteomes" id="UP000291822"/>
    </source>
</evidence>
<dbReference type="Gene3D" id="1.20.1260.10">
    <property type="match status" value="1"/>
</dbReference>
<evidence type="ECO:0000259" key="2">
    <source>
        <dbReference type="Pfam" id="PF13628"/>
    </source>
</evidence>
<sequence length="229" mass="24176">MEEDVDRTHPLSSTQQGEHQLVATGQPAKRPHHAWMRSSTGDPSMTIRSLLSASLVLALACPLSASLQANTNSNQAFVTEASQAGATEVAIGKLAQAQATSADAKHIAAMIVKDHVQANETLAGIAKAKSLHVADAPGVEGKKSIADLQALQGDQFDRAFANIMVIDHQKAVAAFERASKTVTDPQLRGFAVETLPTLKSHLKMAQALEGKDGAASHPHAEMPPDRSDK</sequence>
<dbReference type="PANTHER" id="PTHR38593:SF1">
    <property type="entry name" value="BLR2558 PROTEIN"/>
    <property type="match status" value="1"/>
</dbReference>
<organism evidence="3 4">
    <name type="scientific">Dyella soli</name>
    <dbReference type="NCBI Taxonomy" id="522319"/>
    <lineage>
        <taxon>Bacteria</taxon>
        <taxon>Pseudomonadati</taxon>
        <taxon>Pseudomonadota</taxon>
        <taxon>Gammaproteobacteria</taxon>
        <taxon>Lysobacterales</taxon>
        <taxon>Rhodanobacteraceae</taxon>
        <taxon>Dyella</taxon>
    </lineage>
</organism>
<dbReference type="InterPro" id="IPR025419">
    <property type="entry name" value="DUF4142"/>
</dbReference>
<evidence type="ECO:0000256" key="1">
    <source>
        <dbReference type="SAM" id="MobiDB-lite"/>
    </source>
</evidence>
<proteinExistence type="predicted"/>
<dbReference type="Proteomes" id="UP000291822">
    <property type="component" value="Unassembled WGS sequence"/>
</dbReference>
<dbReference type="Pfam" id="PF13628">
    <property type="entry name" value="DUF4142"/>
    <property type="match status" value="1"/>
</dbReference>
<evidence type="ECO:0000313" key="3">
    <source>
        <dbReference type="EMBL" id="TCI12965.1"/>
    </source>
</evidence>
<dbReference type="AlphaFoldDB" id="A0A4R0YU68"/>
<gene>
    <name evidence="3" type="ORF">EZM97_06525</name>
</gene>
<dbReference type="InterPro" id="IPR012347">
    <property type="entry name" value="Ferritin-like"/>
</dbReference>
<feature type="region of interest" description="Disordered" evidence="1">
    <location>
        <begin position="210"/>
        <end position="229"/>
    </location>
</feature>
<feature type="domain" description="DUF4142" evidence="2">
    <location>
        <begin position="73"/>
        <end position="208"/>
    </location>
</feature>
<feature type="region of interest" description="Disordered" evidence="1">
    <location>
        <begin position="1"/>
        <end position="42"/>
    </location>
</feature>
<accession>A0A4R0YU68</accession>